<dbReference type="KEGG" id="tpi:TREPR_1363"/>
<dbReference type="RefSeq" id="WP_015708727.1">
    <property type="nucleotide sequence ID" value="NC_015578.1"/>
</dbReference>
<evidence type="ECO:0000313" key="1">
    <source>
        <dbReference type="EMBL" id="AEF84390.1"/>
    </source>
</evidence>
<organism evidence="1 2">
    <name type="scientific">Treponema primitia (strain ATCC BAA-887 / DSM 12427 / ZAS-2)</name>
    <dbReference type="NCBI Taxonomy" id="545694"/>
    <lineage>
        <taxon>Bacteria</taxon>
        <taxon>Pseudomonadati</taxon>
        <taxon>Spirochaetota</taxon>
        <taxon>Spirochaetia</taxon>
        <taxon>Spirochaetales</taxon>
        <taxon>Treponemataceae</taxon>
        <taxon>Treponema</taxon>
    </lineage>
</organism>
<dbReference type="AlphaFoldDB" id="F5YQS8"/>
<dbReference type="eggNOG" id="ENOG503315M">
    <property type="taxonomic scope" value="Bacteria"/>
</dbReference>
<dbReference type="InterPro" id="IPR047755">
    <property type="entry name" value="OrtA"/>
</dbReference>
<protein>
    <submittedName>
        <fullName evidence="1">Uncharacterized protein</fullName>
    </submittedName>
</protein>
<reference evidence="2" key="1">
    <citation type="submission" date="2009-12" db="EMBL/GenBank/DDBJ databases">
        <title>Complete sequence of Treponema primitia strain ZAS-2.</title>
        <authorList>
            <person name="Tetu S.G."/>
            <person name="Matson E."/>
            <person name="Ren Q."/>
            <person name="Seshadri R."/>
            <person name="Elbourne L."/>
            <person name="Hassan K.A."/>
            <person name="Durkin A."/>
            <person name="Radune D."/>
            <person name="Mohamoud Y."/>
            <person name="Shay R."/>
            <person name="Jin S."/>
            <person name="Zhang X."/>
            <person name="Lucey K."/>
            <person name="Ballor N.R."/>
            <person name="Ottesen E."/>
            <person name="Rosenthal R."/>
            <person name="Allen A."/>
            <person name="Leadbetter J.R."/>
            <person name="Paulsen I.T."/>
        </authorList>
    </citation>
    <scope>NUCLEOTIDE SEQUENCE [LARGE SCALE GENOMIC DNA]</scope>
    <source>
        <strain evidence="2">ATCC BAA-887 / DSM 12427 / ZAS-2</strain>
    </source>
</reference>
<dbReference type="Proteomes" id="UP000009223">
    <property type="component" value="Chromosome"/>
</dbReference>
<dbReference type="OrthoDB" id="3712030at2"/>
<dbReference type="EMBL" id="CP001843">
    <property type="protein sequence ID" value="AEF84390.1"/>
    <property type="molecule type" value="Genomic_DNA"/>
</dbReference>
<gene>
    <name evidence="1" type="ordered locus">TREPR_1363</name>
</gene>
<dbReference type="NCBIfam" id="NF040739">
    <property type="entry name" value="ornith_OrtA"/>
    <property type="match status" value="1"/>
</dbReference>
<keyword evidence="2" id="KW-1185">Reference proteome</keyword>
<sequence>MVNKGTWVLIHKVVLEPRERASQIPADTKKVPLEMWIKGRLQKDTMIRKEAEILTRTGRKETGTLLEENPTYWHDFGEFMPELLAISDQVRELVFGGKK</sequence>
<reference evidence="1 2" key="2">
    <citation type="journal article" date="2011" name="ISME J.">
        <title>RNA-seq reveals cooperative metabolic interactions between two termite-gut spirochete species in co-culture.</title>
        <authorList>
            <person name="Rosenthal A.Z."/>
            <person name="Matson E.G."/>
            <person name="Eldar A."/>
            <person name="Leadbetter J.R."/>
        </authorList>
    </citation>
    <scope>NUCLEOTIDE SEQUENCE [LARGE SCALE GENOMIC DNA]</scope>
    <source>
        <strain evidence="2">ATCC BAA-887 / DSM 12427 / ZAS-2</strain>
    </source>
</reference>
<name>F5YQS8_TREPZ</name>
<proteinExistence type="predicted"/>
<evidence type="ECO:0000313" key="2">
    <source>
        <dbReference type="Proteomes" id="UP000009223"/>
    </source>
</evidence>
<dbReference type="STRING" id="545694.TREPR_1363"/>
<dbReference type="Pfam" id="PF22010">
    <property type="entry name" value="OrtA"/>
    <property type="match status" value="1"/>
</dbReference>
<dbReference type="HOGENOM" id="CLU_2286677_0_0_12"/>
<accession>F5YQS8</accession>